<organism evidence="3 4">
    <name type="scientific">Prevotella illustrans</name>
    <dbReference type="NCBI Taxonomy" id="2800387"/>
    <lineage>
        <taxon>Bacteria</taxon>
        <taxon>Pseudomonadati</taxon>
        <taxon>Bacteroidota</taxon>
        <taxon>Bacteroidia</taxon>
        <taxon>Bacteroidales</taxon>
        <taxon>Prevotellaceae</taxon>
        <taxon>Prevotella</taxon>
    </lineage>
</organism>
<dbReference type="InterPro" id="IPR013783">
    <property type="entry name" value="Ig-like_fold"/>
</dbReference>
<keyword evidence="4" id="KW-1185">Reference proteome</keyword>
<feature type="compositionally biased region" description="Acidic residues" evidence="1">
    <location>
        <begin position="44"/>
        <end position="58"/>
    </location>
</feature>
<sequence length="388" mass="44223">MTHRIYFTILLLLLPFVGKAQLNQELLPNGGFEEYAKPAAPPSNDDEEEGEEEEENPEAFDPYQKPLYWYINSSLGFSRVKDAHGGVFALKLYPNGGSFYSRDNDFNTNHILINADGEYRLTYWYKGQAKNPNIVVTVDWYKGYKTIRKETRDNDKASGFSNTWQQKTITFKAPSGVDRAGIGFYLEYDYKSAESDGYILIDDISFVQTKEGKPTVTLEAPSNVVVRPQQREMELSWNAITEKDAGYRIIMNGKELAVTKATSYVAEHLQPGTAYTFSVQSVKGADTSNPSKPITQQTQRMNMGVDEEGRIPYLYTIREVGTCPRTLRLYYHDLADPNAKITYRIDGKPVTPTDGNIVFPDKGMHFLQIEIEETPDRKWEIEYKLNVD</sequence>
<evidence type="ECO:0000313" key="4">
    <source>
        <dbReference type="Proteomes" id="UP000664265"/>
    </source>
</evidence>
<dbReference type="Pfam" id="PF00041">
    <property type="entry name" value="fn3"/>
    <property type="match status" value="1"/>
</dbReference>
<gene>
    <name evidence="3" type="ORF">JHU38_06135</name>
</gene>
<protein>
    <submittedName>
        <fullName evidence="3">Fibronectin type III domain-containing protein</fullName>
    </submittedName>
</protein>
<dbReference type="Gene3D" id="2.60.40.10">
    <property type="entry name" value="Immunoglobulins"/>
    <property type="match status" value="1"/>
</dbReference>
<dbReference type="Proteomes" id="UP000664265">
    <property type="component" value="Unassembled WGS sequence"/>
</dbReference>
<feature type="domain" description="Fibronectin type-III" evidence="2">
    <location>
        <begin position="220"/>
        <end position="301"/>
    </location>
</feature>
<dbReference type="InterPro" id="IPR003961">
    <property type="entry name" value="FN3_dom"/>
</dbReference>
<dbReference type="CDD" id="cd00063">
    <property type="entry name" value="FN3"/>
    <property type="match status" value="1"/>
</dbReference>
<feature type="region of interest" description="Disordered" evidence="1">
    <location>
        <begin position="33"/>
        <end position="58"/>
    </location>
</feature>
<accession>A0ABS3M5F4</accession>
<comment type="caution">
    <text evidence="3">The sequence shown here is derived from an EMBL/GenBank/DDBJ whole genome shotgun (WGS) entry which is preliminary data.</text>
</comment>
<name>A0ABS3M5F4_9BACT</name>
<dbReference type="SMART" id="SM00060">
    <property type="entry name" value="FN3"/>
    <property type="match status" value="1"/>
</dbReference>
<evidence type="ECO:0000259" key="2">
    <source>
        <dbReference type="PROSITE" id="PS50853"/>
    </source>
</evidence>
<proteinExistence type="predicted"/>
<dbReference type="Gene3D" id="2.60.120.260">
    <property type="entry name" value="Galactose-binding domain-like"/>
    <property type="match status" value="1"/>
</dbReference>
<dbReference type="PROSITE" id="PS50853">
    <property type="entry name" value="FN3"/>
    <property type="match status" value="1"/>
</dbReference>
<evidence type="ECO:0000313" key="3">
    <source>
        <dbReference type="EMBL" id="MBO1363355.1"/>
    </source>
</evidence>
<dbReference type="SUPFAM" id="SSF49265">
    <property type="entry name" value="Fibronectin type III"/>
    <property type="match status" value="1"/>
</dbReference>
<reference evidence="3 4" key="1">
    <citation type="submission" date="2021-01" db="EMBL/GenBank/DDBJ databases">
        <title>Prevotella A2931 sp. nov.</title>
        <authorList>
            <person name="Buhl M."/>
            <person name="Oberhettinger P."/>
        </authorList>
    </citation>
    <scope>NUCLEOTIDE SEQUENCE [LARGE SCALE GENOMIC DNA]</scope>
    <source>
        <strain evidence="3 4">A2931</strain>
    </source>
</reference>
<dbReference type="RefSeq" id="WP_107582034.1">
    <property type="nucleotide sequence ID" value="NZ_JAERMS010000014.1"/>
</dbReference>
<dbReference type="EMBL" id="JAERMS010000014">
    <property type="protein sequence ID" value="MBO1363355.1"/>
    <property type="molecule type" value="Genomic_DNA"/>
</dbReference>
<evidence type="ECO:0000256" key="1">
    <source>
        <dbReference type="SAM" id="MobiDB-lite"/>
    </source>
</evidence>
<dbReference type="InterPro" id="IPR036116">
    <property type="entry name" value="FN3_sf"/>
</dbReference>